<dbReference type="PANTHER" id="PTHR40866:SF1">
    <property type="entry name" value="BED-TYPE DOMAIN-CONTAINING PROTEIN"/>
    <property type="match status" value="1"/>
</dbReference>
<comment type="caution">
    <text evidence="1">The sequence shown here is derived from an EMBL/GenBank/DDBJ whole genome shotgun (WGS) entry which is preliminary data.</text>
</comment>
<organism evidence="1 2">
    <name type="scientific">Phytophthora megakarya</name>
    <dbReference type="NCBI Taxonomy" id="4795"/>
    <lineage>
        <taxon>Eukaryota</taxon>
        <taxon>Sar</taxon>
        <taxon>Stramenopiles</taxon>
        <taxon>Oomycota</taxon>
        <taxon>Peronosporomycetes</taxon>
        <taxon>Peronosporales</taxon>
        <taxon>Peronosporaceae</taxon>
        <taxon>Phytophthora</taxon>
    </lineage>
</organism>
<dbReference type="OrthoDB" id="111494at2759"/>
<evidence type="ECO:0000313" key="1">
    <source>
        <dbReference type="EMBL" id="OWZ19263.1"/>
    </source>
</evidence>
<dbReference type="AlphaFoldDB" id="A0A225WNM5"/>
<evidence type="ECO:0000313" key="2">
    <source>
        <dbReference type="Proteomes" id="UP000198211"/>
    </source>
</evidence>
<sequence>MVMRYTEFESALNSMDHGTLLEYGIYELLLLRDESERVHSLLRVLNDFEGVTKILPRSTLTLSGVRRLFDQVTQWYPKVRPPLSVTAAIVNNDALESGIIKLQRKEPLRPAERVACSDFHLPQPPPPSDLSLVQQVFKKRKVAKRSRYSDVVFVPPTSYECVRFFSAAKLVYSNLRMRTDALTLEMLMFPVYNKDMWNVYTVEAIRA</sequence>
<name>A0A225WNM5_9STRA</name>
<reference evidence="2" key="1">
    <citation type="submission" date="2017-03" db="EMBL/GenBank/DDBJ databases">
        <title>Phytopthora megakarya and P. palmivora, two closely related causual agents of cacao black pod achieved similar genome size and gene model numbers by different mechanisms.</title>
        <authorList>
            <person name="Ali S."/>
            <person name="Shao J."/>
            <person name="Larry D.J."/>
            <person name="Kronmiller B."/>
            <person name="Shen D."/>
            <person name="Strem M.D."/>
            <person name="Melnick R.L."/>
            <person name="Guiltinan M.J."/>
            <person name="Tyler B.M."/>
            <person name="Meinhardt L.W."/>
            <person name="Bailey B.A."/>
        </authorList>
    </citation>
    <scope>NUCLEOTIDE SEQUENCE [LARGE SCALE GENOMIC DNA]</scope>
    <source>
        <strain evidence="2">zdho120</strain>
    </source>
</reference>
<keyword evidence="2" id="KW-1185">Reference proteome</keyword>
<proteinExistence type="predicted"/>
<evidence type="ECO:0008006" key="3">
    <source>
        <dbReference type="Google" id="ProtNLM"/>
    </source>
</evidence>
<dbReference type="EMBL" id="NBNE01000464">
    <property type="protein sequence ID" value="OWZ19263.1"/>
    <property type="molecule type" value="Genomic_DNA"/>
</dbReference>
<accession>A0A225WNM5</accession>
<dbReference type="PANTHER" id="PTHR40866">
    <property type="entry name" value="BED-TYPE DOMAIN-CONTAINING PROTEIN"/>
    <property type="match status" value="1"/>
</dbReference>
<gene>
    <name evidence="1" type="ORF">PHMEG_0006513</name>
</gene>
<dbReference type="Proteomes" id="UP000198211">
    <property type="component" value="Unassembled WGS sequence"/>
</dbReference>
<protein>
    <recommendedName>
        <fullName evidence="3">HAT C-terminal dimerisation domain-containing protein</fullName>
    </recommendedName>
</protein>